<dbReference type="SUPFAM" id="SSF109854">
    <property type="entry name" value="DinB/YfiT-like putative metalloenzymes"/>
    <property type="match status" value="1"/>
</dbReference>
<name>A0ABP4NAR6_9ACTN</name>
<proteinExistence type="predicted"/>
<accession>A0ABP4NAR6</accession>
<evidence type="ECO:0000313" key="2">
    <source>
        <dbReference type="EMBL" id="GAA1558852.1"/>
    </source>
</evidence>
<sequence length="222" mass="23783">MDPITSAALYAAGRDRILAAARDFSPAELDRAVPACPDWTVHDLLAHLTGVATDFVQGNLDGAPFPPWTDRQVAPRRQLPASAVLAEWSASSVLLEQLITSGTTSHPLVCNPYADASVHEADLRGAVGIPRPPREAYLATVEWMLDGAASGVAVHTPDGTYWLESDGPAAEVPVDSYELFRAVFGRRSAAQIRSWAWSSPEAAAVWSTELPMLPQTAVDLVD</sequence>
<protein>
    <submittedName>
        <fullName evidence="2">Maleylpyruvate isomerase family mycothiol-dependent enzyme</fullName>
    </submittedName>
</protein>
<dbReference type="Proteomes" id="UP001500363">
    <property type="component" value="Unassembled WGS sequence"/>
</dbReference>
<evidence type="ECO:0000313" key="3">
    <source>
        <dbReference type="Proteomes" id="UP001500363"/>
    </source>
</evidence>
<feature type="domain" description="Mycothiol-dependent maleylpyruvate isomerase metal-binding" evidence="1">
    <location>
        <begin position="11"/>
        <end position="94"/>
    </location>
</feature>
<organism evidence="2 3">
    <name type="scientific">Kribbella lupini</name>
    <dbReference type="NCBI Taxonomy" id="291602"/>
    <lineage>
        <taxon>Bacteria</taxon>
        <taxon>Bacillati</taxon>
        <taxon>Actinomycetota</taxon>
        <taxon>Actinomycetes</taxon>
        <taxon>Propionibacteriales</taxon>
        <taxon>Kribbellaceae</taxon>
        <taxon>Kribbella</taxon>
    </lineage>
</organism>
<keyword evidence="3" id="KW-1185">Reference proteome</keyword>
<comment type="caution">
    <text evidence="2">The sequence shown here is derived from an EMBL/GenBank/DDBJ whole genome shotgun (WGS) entry which is preliminary data.</text>
</comment>
<dbReference type="Gene3D" id="1.20.120.450">
    <property type="entry name" value="dinb family like domain"/>
    <property type="match status" value="1"/>
</dbReference>
<dbReference type="Pfam" id="PF11716">
    <property type="entry name" value="MDMPI_N"/>
    <property type="match status" value="1"/>
</dbReference>
<dbReference type="InterPro" id="IPR034660">
    <property type="entry name" value="DinB/YfiT-like"/>
</dbReference>
<dbReference type="GO" id="GO:0016853">
    <property type="term" value="F:isomerase activity"/>
    <property type="evidence" value="ECO:0007669"/>
    <property type="project" value="UniProtKB-KW"/>
</dbReference>
<evidence type="ECO:0000259" key="1">
    <source>
        <dbReference type="Pfam" id="PF11716"/>
    </source>
</evidence>
<keyword evidence="2" id="KW-0413">Isomerase</keyword>
<dbReference type="InterPro" id="IPR017517">
    <property type="entry name" value="Maleyloyr_isom"/>
</dbReference>
<gene>
    <name evidence="2" type="ORF">GCM10009741_74830</name>
</gene>
<dbReference type="RefSeq" id="WP_344182915.1">
    <property type="nucleotide sequence ID" value="NZ_BAAANC010000005.1"/>
</dbReference>
<reference evidence="3" key="1">
    <citation type="journal article" date="2019" name="Int. J. Syst. Evol. Microbiol.">
        <title>The Global Catalogue of Microorganisms (GCM) 10K type strain sequencing project: providing services to taxonomists for standard genome sequencing and annotation.</title>
        <authorList>
            <consortium name="The Broad Institute Genomics Platform"/>
            <consortium name="The Broad Institute Genome Sequencing Center for Infectious Disease"/>
            <person name="Wu L."/>
            <person name="Ma J."/>
        </authorList>
    </citation>
    <scope>NUCLEOTIDE SEQUENCE [LARGE SCALE GENOMIC DNA]</scope>
    <source>
        <strain evidence="3">JCM 14303</strain>
    </source>
</reference>
<dbReference type="NCBIfam" id="TIGR03083">
    <property type="entry name" value="maleylpyruvate isomerase family mycothiol-dependent enzyme"/>
    <property type="match status" value="1"/>
</dbReference>
<dbReference type="EMBL" id="BAAANC010000005">
    <property type="protein sequence ID" value="GAA1558852.1"/>
    <property type="molecule type" value="Genomic_DNA"/>
</dbReference>
<dbReference type="InterPro" id="IPR024344">
    <property type="entry name" value="MDMPI_metal-binding"/>
</dbReference>